<dbReference type="Gene3D" id="3.40.50.620">
    <property type="entry name" value="HUPs"/>
    <property type="match status" value="1"/>
</dbReference>
<sequence>MAMATKETEEVVDEVEGLKLEEGGEEGTDVDPWDVKGKVDYGKLIKKFGCQAISDEQVERIERVTSMKAHHFLKRKTFFAHRDLDQILQAHEKGEPFYLYTGRGPSSEALHLGHLVPFMFTKYLQDAFKVPLVIQLTDDEKVLWRSLGIEEAKRLARENAKDIIACGFDINRTFMFSDFEYVGGKFYENINSIQRCVTLNQARGIFGFKGEDNIGKVAFPAIQASPALPDTFPHIFGSNKKVRCLIPCAIDQDPYFRMTRDVVPRLGYHKPALIESVFFPALQGDSGKMSASDPNSSIFVTDTRKMIKNKINKYAFSGGQDTLEEQREKGANLDVDVPWKYLNFFMEDEEKLKEIGEKYSSGQMLTGEIKAILIDVLADMVERHQKARAMVTDEIVDAFLAKRPLAF</sequence>
<dbReference type="STRING" id="1764295.A0A5B8MGJ8"/>
<evidence type="ECO:0000313" key="14">
    <source>
        <dbReference type="Proteomes" id="UP000316726"/>
    </source>
</evidence>
<dbReference type="GO" id="GO:0006436">
    <property type="term" value="P:tryptophanyl-tRNA aminoacylation"/>
    <property type="evidence" value="ECO:0007669"/>
    <property type="project" value="InterPro"/>
</dbReference>
<evidence type="ECO:0000256" key="3">
    <source>
        <dbReference type="ARBA" id="ARBA00013161"/>
    </source>
</evidence>
<keyword evidence="7 12" id="KW-0547">Nucleotide-binding</keyword>
<dbReference type="InterPro" id="IPR014729">
    <property type="entry name" value="Rossmann-like_a/b/a_fold"/>
</dbReference>
<name>A0A5B8MGJ8_9CHLO</name>
<dbReference type="Pfam" id="PF00579">
    <property type="entry name" value="tRNA-synt_1b"/>
    <property type="match status" value="1"/>
</dbReference>
<dbReference type="GO" id="GO:0004830">
    <property type="term" value="F:tryptophan-tRNA ligase activity"/>
    <property type="evidence" value="ECO:0007669"/>
    <property type="project" value="UniProtKB-EC"/>
</dbReference>
<evidence type="ECO:0000256" key="10">
    <source>
        <dbReference type="ARBA" id="ARBA00023146"/>
    </source>
</evidence>
<keyword evidence="10 12" id="KW-0030">Aminoacyl-tRNA synthetase</keyword>
<comment type="similarity">
    <text evidence="2 12">Belongs to the class-I aminoacyl-tRNA synthetase family.</text>
</comment>
<gene>
    <name evidence="13" type="ORF">A3770_02p13130</name>
</gene>
<evidence type="ECO:0000256" key="8">
    <source>
        <dbReference type="ARBA" id="ARBA00022840"/>
    </source>
</evidence>
<dbReference type="FunFam" id="3.40.50.620:FF:000033">
    <property type="entry name" value="tryptophan--tRNA ligase, cytoplasmic"/>
    <property type="match status" value="1"/>
</dbReference>
<dbReference type="PANTHER" id="PTHR10055:SF1">
    <property type="entry name" value="TRYPTOPHAN--TRNA LIGASE, CYTOPLASMIC"/>
    <property type="match status" value="1"/>
</dbReference>
<dbReference type="OrthoDB" id="10261385at2759"/>
<dbReference type="Proteomes" id="UP000316726">
    <property type="component" value="Chromosome 2"/>
</dbReference>
<evidence type="ECO:0000256" key="4">
    <source>
        <dbReference type="ARBA" id="ARBA00013782"/>
    </source>
</evidence>
<evidence type="ECO:0000256" key="11">
    <source>
        <dbReference type="ARBA" id="ARBA00030268"/>
    </source>
</evidence>
<accession>A0A5B8MGJ8</accession>
<keyword evidence="8 12" id="KW-0067">ATP-binding</keyword>
<dbReference type="EMBL" id="CP031035">
    <property type="protein sequence ID" value="QDZ18795.1"/>
    <property type="molecule type" value="Genomic_DNA"/>
</dbReference>
<dbReference type="InterPro" id="IPR001412">
    <property type="entry name" value="aa-tRNA-synth_I_CS"/>
</dbReference>
<dbReference type="GO" id="GO:0005524">
    <property type="term" value="F:ATP binding"/>
    <property type="evidence" value="ECO:0007669"/>
    <property type="project" value="UniProtKB-KW"/>
</dbReference>
<dbReference type="EC" id="6.1.1.2" evidence="3"/>
<evidence type="ECO:0000256" key="1">
    <source>
        <dbReference type="ARBA" id="ARBA00004496"/>
    </source>
</evidence>
<dbReference type="GO" id="GO:0009791">
    <property type="term" value="P:post-embryonic development"/>
    <property type="evidence" value="ECO:0007669"/>
    <property type="project" value="UniProtKB-ARBA"/>
</dbReference>
<evidence type="ECO:0000256" key="7">
    <source>
        <dbReference type="ARBA" id="ARBA00022741"/>
    </source>
</evidence>
<dbReference type="PRINTS" id="PR01039">
    <property type="entry name" value="TRNASYNTHTRP"/>
</dbReference>
<keyword evidence="6 12" id="KW-0436">Ligase</keyword>
<dbReference type="AlphaFoldDB" id="A0A5B8MGJ8"/>
<evidence type="ECO:0000256" key="5">
    <source>
        <dbReference type="ARBA" id="ARBA00022490"/>
    </source>
</evidence>
<evidence type="ECO:0000256" key="6">
    <source>
        <dbReference type="ARBA" id="ARBA00022598"/>
    </source>
</evidence>
<keyword evidence="5" id="KW-0963">Cytoplasm</keyword>
<organism evidence="13 14">
    <name type="scientific">Chloropicon primus</name>
    <dbReference type="NCBI Taxonomy" id="1764295"/>
    <lineage>
        <taxon>Eukaryota</taxon>
        <taxon>Viridiplantae</taxon>
        <taxon>Chlorophyta</taxon>
        <taxon>Chloropicophyceae</taxon>
        <taxon>Chloropicales</taxon>
        <taxon>Chloropicaceae</taxon>
        <taxon>Chloropicon</taxon>
    </lineage>
</organism>
<dbReference type="InterPro" id="IPR002306">
    <property type="entry name" value="Trp-tRNA-ligase"/>
</dbReference>
<evidence type="ECO:0000256" key="12">
    <source>
        <dbReference type="RuleBase" id="RU363036"/>
    </source>
</evidence>
<dbReference type="InterPro" id="IPR002305">
    <property type="entry name" value="aa-tRNA-synth_Ic"/>
</dbReference>
<comment type="subcellular location">
    <subcellularLocation>
        <location evidence="1">Cytoplasm</location>
    </subcellularLocation>
</comment>
<dbReference type="SUPFAM" id="SSF52374">
    <property type="entry name" value="Nucleotidylyl transferase"/>
    <property type="match status" value="1"/>
</dbReference>
<dbReference type="GO" id="GO:0048608">
    <property type="term" value="P:reproductive structure development"/>
    <property type="evidence" value="ECO:0007669"/>
    <property type="project" value="UniProtKB-ARBA"/>
</dbReference>
<dbReference type="PROSITE" id="PS00178">
    <property type="entry name" value="AA_TRNA_LIGASE_I"/>
    <property type="match status" value="1"/>
</dbReference>
<dbReference type="PANTHER" id="PTHR10055">
    <property type="entry name" value="TRYPTOPHANYL-TRNA SYNTHETASE"/>
    <property type="match status" value="1"/>
</dbReference>
<protein>
    <recommendedName>
        <fullName evidence="4">Tryptophan--tRNA ligase, cytoplasmic</fullName>
        <ecNumber evidence="3">6.1.1.2</ecNumber>
    </recommendedName>
    <alternativeName>
        <fullName evidence="11">Tryptophanyl-tRNA synthetase</fullName>
    </alternativeName>
</protein>
<dbReference type="NCBIfam" id="TIGR00233">
    <property type="entry name" value="trpS"/>
    <property type="match status" value="1"/>
</dbReference>
<dbReference type="Gene3D" id="1.10.240.10">
    <property type="entry name" value="Tyrosyl-Transfer RNA Synthetase"/>
    <property type="match status" value="1"/>
</dbReference>
<proteinExistence type="inferred from homology"/>
<reference evidence="13 14" key="1">
    <citation type="submission" date="2018-07" db="EMBL/GenBank/DDBJ databases">
        <title>The complete nuclear genome of the prasinophyte Chloropicon primus (CCMP1205).</title>
        <authorList>
            <person name="Pombert J.-F."/>
            <person name="Otis C."/>
            <person name="Turmel M."/>
            <person name="Lemieux C."/>
        </authorList>
    </citation>
    <scope>NUCLEOTIDE SEQUENCE [LARGE SCALE GENOMIC DNA]</scope>
    <source>
        <strain evidence="13 14">CCMP1205</strain>
    </source>
</reference>
<dbReference type="FunFam" id="1.10.240.10:FF:000003">
    <property type="entry name" value="Tryptophan--tRNA ligase, cytoplasmic"/>
    <property type="match status" value="1"/>
</dbReference>
<keyword evidence="9 12" id="KW-0648">Protein biosynthesis</keyword>
<evidence type="ECO:0000256" key="2">
    <source>
        <dbReference type="ARBA" id="ARBA00005594"/>
    </source>
</evidence>
<dbReference type="CDD" id="cd00806">
    <property type="entry name" value="TrpRS_core"/>
    <property type="match status" value="1"/>
</dbReference>
<dbReference type="GO" id="GO:0005737">
    <property type="term" value="C:cytoplasm"/>
    <property type="evidence" value="ECO:0007669"/>
    <property type="project" value="UniProtKB-SubCell"/>
</dbReference>
<evidence type="ECO:0000256" key="9">
    <source>
        <dbReference type="ARBA" id="ARBA00022917"/>
    </source>
</evidence>
<keyword evidence="14" id="KW-1185">Reference proteome</keyword>
<evidence type="ECO:0000313" key="13">
    <source>
        <dbReference type="EMBL" id="QDZ18795.1"/>
    </source>
</evidence>